<organism evidence="2 3">
    <name type="scientific">Cylicostephanus goldi</name>
    <name type="common">Nematode worm</name>
    <dbReference type="NCBI Taxonomy" id="71465"/>
    <lineage>
        <taxon>Eukaryota</taxon>
        <taxon>Metazoa</taxon>
        <taxon>Ecdysozoa</taxon>
        <taxon>Nematoda</taxon>
        <taxon>Chromadorea</taxon>
        <taxon>Rhabditida</taxon>
        <taxon>Rhabditina</taxon>
        <taxon>Rhabditomorpha</taxon>
        <taxon>Strongyloidea</taxon>
        <taxon>Strongylidae</taxon>
        <taxon>Cylicostephanus</taxon>
    </lineage>
</organism>
<evidence type="ECO:0000313" key="3">
    <source>
        <dbReference type="Proteomes" id="UP000271889"/>
    </source>
</evidence>
<dbReference type="Pfam" id="PF05050">
    <property type="entry name" value="Methyltransf_21"/>
    <property type="match status" value="1"/>
</dbReference>
<keyword evidence="3" id="KW-1185">Reference proteome</keyword>
<protein>
    <recommendedName>
        <fullName evidence="1">Methyltransferase FkbM domain-containing protein</fullName>
    </recommendedName>
</protein>
<sequence length="125" mass="14566">MNCILGTQEETDVVSIDILTFLRDMVNQTVIDLLFINNEGLEFDLLPVIAVGDLLKESGIVICQMNVEIHVSEQEDRLEYFASMMSDVLNARRFALLHWWGHQRAFFINIQHPMCVEKYLVQFFK</sequence>
<proteinExistence type="predicted"/>
<dbReference type="EMBL" id="UYRV01028867">
    <property type="protein sequence ID" value="VDK82873.1"/>
    <property type="molecule type" value="Genomic_DNA"/>
</dbReference>
<dbReference type="Proteomes" id="UP000271889">
    <property type="component" value="Unassembled WGS sequence"/>
</dbReference>
<dbReference type="OrthoDB" id="5867391at2759"/>
<feature type="domain" description="Methyltransferase FkbM" evidence="1">
    <location>
        <begin position="7"/>
        <end position="85"/>
    </location>
</feature>
<name>A0A3P6TIB8_CYLGO</name>
<evidence type="ECO:0000313" key="2">
    <source>
        <dbReference type="EMBL" id="VDK82873.1"/>
    </source>
</evidence>
<dbReference type="InterPro" id="IPR006342">
    <property type="entry name" value="FkbM_mtfrase"/>
</dbReference>
<reference evidence="2 3" key="1">
    <citation type="submission" date="2018-11" db="EMBL/GenBank/DDBJ databases">
        <authorList>
            <consortium name="Pathogen Informatics"/>
        </authorList>
    </citation>
    <scope>NUCLEOTIDE SEQUENCE [LARGE SCALE GENOMIC DNA]</scope>
</reference>
<evidence type="ECO:0000259" key="1">
    <source>
        <dbReference type="Pfam" id="PF05050"/>
    </source>
</evidence>
<dbReference type="AlphaFoldDB" id="A0A3P6TIB8"/>
<accession>A0A3P6TIB8</accession>
<gene>
    <name evidence="2" type="ORF">CGOC_LOCUS8036</name>
</gene>
<dbReference type="PANTHER" id="PTHR22989">
    <property type="entry name" value="UNCHARACTERIZED DUF13 C.ELEGANS"/>
    <property type="match status" value="1"/>
</dbReference>
<dbReference type="PANTHER" id="PTHR22989:SF4">
    <property type="entry name" value="METHYLTRANSFERASE FKBM DOMAIN-CONTAINING PROTEIN"/>
    <property type="match status" value="1"/>
</dbReference>